<keyword evidence="1" id="KW-1133">Transmembrane helix</keyword>
<dbReference type="EC" id="1.8.5.2" evidence="2"/>
<comment type="caution">
    <text evidence="2">The sequence shown here is derived from an EMBL/GenBank/DDBJ whole genome shotgun (WGS) entry which is preliminary data.</text>
</comment>
<feature type="transmembrane region" description="Helical" evidence="1">
    <location>
        <begin position="23"/>
        <end position="41"/>
    </location>
</feature>
<dbReference type="GO" id="GO:0043831">
    <property type="term" value="F:thiosulfate dehydrogenase (quinone) activity"/>
    <property type="evidence" value="ECO:0007669"/>
    <property type="project" value="UniProtKB-EC"/>
</dbReference>
<keyword evidence="3" id="KW-1185">Reference proteome</keyword>
<accession>A0A841BYQ8</accession>
<feature type="transmembrane region" description="Helical" evidence="1">
    <location>
        <begin position="139"/>
        <end position="160"/>
    </location>
</feature>
<keyword evidence="1" id="KW-0812">Transmembrane</keyword>
<sequence>MTTARVQPGRDGYGLMRGSFGDVMFAVTRVAIGFIFLWAFLDKLFGLGKSTPSEKSWLNGGSPTAGYLSNLKGTFADTFSGIAGKAWADWIFMLGLLGLGLALILGIGMMVAAIAGTVLLVLMWMTALPISSNPFLDDHIIYALVIIAIAATGAGLRYGLAPWWRRVTAGQRWLW</sequence>
<proteinExistence type="predicted"/>
<dbReference type="EMBL" id="JACHMN010000003">
    <property type="protein sequence ID" value="MBB5873274.1"/>
    <property type="molecule type" value="Genomic_DNA"/>
</dbReference>
<name>A0A841BYQ8_9ACTN</name>
<organism evidence="2 3">
    <name type="scientific">Allocatelliglobosispora scoriae</name>
    <dbReference type="NCBI Taxonomy" id="643052"/>
    <lineage>
        <taxon>Bacteria</taxon>
        <taxon>Bacillati</taxon>
        <taxon>Actinomycetota</taxon>
        <taxon>Actinomycetes</taxon>
        <taxon>Micromonosporales</taxon>
        <taxon>Micromonosporaceae</taxon>
        <taxon>Allocatelliglobosispora</taxon>
    </lineage>
</organism>
<gene>
    <name evidence="2" type="ORF">F4553_006708</name>
</gene>
<evidence type="ECO:0000256" key="1">
    <source>
        <dbReference type="SAM" id="Phobius"/>
    </source>
</evidence>
<evidence type="ECO:0000313" key="3">
    <source>
        <dbReference type="Proteomes" id="UP000587527"/>
    </source>
</evidence>
<dbReference type="AlphaFoldDB" id="A0A841BYQ8"/>
<evidence type="ECO:0000313" key="2">
    <source>
        <dbReference type="EMBL" id="MBB5873274.1"/>
    </source>
</evidence>
<dbReference type="RefSeq" id="WP_184844206.1">
    <property type="nucleotide sequence ID" value="NZ_JACHMN010000003.1"/>
</dbReference>
<keyword evidence="1" id="KW-0472">Membrane</keyword>
<dbReference type="Proteomes" id="UP000587527">
    <property type="component" value="Unassembled WGS sequence"/>
</dbReference>
<reference evidence="2 3" key="1">
    <citation type="submission" date="2020-08" db="EMBL/GenBank/DDBJ databases">
        <title>Sequencing the genomes of 1000 actinobacteria strains.</title>
        <authorList>
            <person name="Klenk H.-P."/>
        </authorList>
    </citation>
    <scope>NUCLEOTIDE SEQUENCE [LARGE SCALE GENOMIC DNA]</scope>
    <source>
        <strain evidence="2 3">DSM 45362</strain>
    </source>
</reference>
<protein>
    <submittedName>
        <fullName evidence="2">Thiosulfate dehydrogenase [quinone] large subunit</fullName>
        <ecNumber evidence="2">1.8.5.2</ecNumber>
    </submittedName>
</protein>
<feature type="transmembrane region" description="Helical" evidence="1">
    <location>
        <begin position="94"/>
        <end position="127"/>
    </location>
</feature>
<keyword evidence="2" id="KW-0560">Oxidoreductase</keyword>